<keyword evidence="2" id="KW-0812">Transmembrane</keyword>
<reference evidence="4" key="1">
    <citation type="submission" date="2021-03" db="EMBL/GenBank/DDBJ databases">
        <authorList>
            <person name="Tagirdzhanova G."/>
        </authorList>
    </citation>
    <scope>NUCLEOTIDE SEQUENCE</scope>
</reference>
<sequence length="817" mass="88682">MSNDDMEVKIILTPLGQDEKHNHRIVAITPDNLFVSVGRASKNPTKGLLAAPDNAWFDYPILSRTHAKFTASRTQQEIYLQDCGSTHGTFIDKQRLEAGAEFAVADGEVITFGQRVTSGAVTYPAKDFRVHSKWESRSEVQDSYSTTIMRAQRLVHAASRPAFTNDFDHSSEPSREGSVQIVESHRHTFSVPSSDDEADSEDEEEEVQIASSVQGDEEKVSAATTPDRQAVGKADNNSEGEVQGFKTGQVSGETRGLNLKGPSLHDLLTKTAKDGTSQDNPINLEGACTDIIDVDTESEDDGPDVIPFHESSEADVPNQSGVWDEPQIARQTSAVTMPTMVTVAEKQSVRDSEIQRHRLVPETQPKVANEDETRGHEIRLVVADSTAGATDGFDSEDDDGFDYDHEFFADEDLEPFSEPSVPHAEISNSSKPKVTLQVGSERPYYATLTPPFDEVRPTNLGCVYVSDAIDVSEPAEPSSAWAQRAPSPSDAALARKASDPKTLKARDIFDSLPVQWPAAPKTTPSHSMEHAPDNTSSREAHVGAYSWQELQSPEPRSYEQGPFSLPKVVVPAPSSPKPEKAKNTVTWADPHADDDDPTMSADRFAQTGKQASKITIPSLVENYLAENPRSLKRKNGATNWSIDAEAVAQTPKPNSPVIRTSGYKRSFAEANPIVPSCSFDEAFISRTRRSQVEPADHMWQSGEESTTQRQFGLADQETPLPDAQPRENILQTPTASMSQGSLAEPAFGSVSTTTTVQHDGTQEPARKKARTSSSASGGIGKFVMGVGFGLLGAAAAFIATIPTSVYEEALREFGNAA</sequence>
<dbReference type="SMART" id="SM00240">
    <property type="entry name" value="FHA"/>
    <property type="match status" value="1"/>
</dbReference>
<keyword evidence="2" id="KW-0472">Membrane</keyword>
<feature type="compositionally biased region" description="Basic and acidic residues" evidence="1">
    <location>
        <begin position="527"/>
        <end position="541"/>
    </location>
</feature>
<dbReference type="OrthoDB" id="4096268at2759"/>
<dbReference type="EMBL" id="CAJPDT010000049">
    <property type="protein sequence ID" value="CAF9928184.1"/>
    <property type="molecule type" value="Genomic_DNA"/>
</dbReference>
<dbReference type="SUPFAM" id="SSF49879">
    <property type="entry name" value="SMAD/FHA domain"/>
    <property type="match status" value="1"/>
</dbReference>
<keyword evidence="5" id="KW-1185">Reference proteome</keyword>
<feature type="domain" description="FHA" evidence="3">
    <location>
        <begin position="35"/>
        <end position="96"/>
    </location>
</feature>
<dbReference type="InterPro" id="IPR000253">
    <property type="entry name" value="FHA_dom"/>
</dbReference>
<proteinExistence type="predicted"/>
<feature type="compositionally biased region" description="Acidic residues" evidence="1">
    <location>
        <begin position="194"/>
        <end position="205"/>
    </location>
</feature>
<dbReference type="Gene3D" id="2.60.200.20">
    <property type="match status" value="1"/>
</dbReference>
<evidence type="ECO:0000313" key="4">
    <source>
        <dbReference type="EMBL" id="CAF9928184.1"/>
    </source>
</evidence>
<evidence type="ECO:0000313" key="5">
    <source>
        <dbReference type="Proteomes" id="UP000664534"/>
    </source>
</evidence>
<accession>A0A8H3FRS3</accession>
<feature type="region of interest" description="Disordered" evidence="1">
    <location>
        <begin position="570"/>
        <end position="601"/>
    </location>
</feature>
<dbReference type="InterPro" id="IPR008984">
    <property type="entry name" value="SMAD_FHA_dom_sf"/>
</dbReference>
<keyword evidence="2" id="KW-1133">Transmembrane helix</keyword>
<dbReference type="AlphaFoldDB" id="A0A8H3FRS3"/>
<dbReference type="PROSITE" id="PS50006">
    <property type="entry name" value="FHA_DOMAIN"/>
    <property type="match status" value="1"/>
</dbReference>
<evidence type="ECO:0000256" key="2">
    <source>
        <dbReference type="SAM" id="Phobius"/>
    </source>
</evidence>
<feature type="compositionally biased region" description="Polar residues" evidence="1">
    <location>
        <begin position="235"/>
        <end position="252"/>
    </location>
</feature>
<feature type="region of interest" description="Disordered" evidence="1">
    <location>
        <begin position="476"/>
        <end position="541"/>
    </location>
</feature>
<organism evidence="4 5">
    <name type="scientific">Imshaugia aleurites</name>
    <dbReference type="NCBI Taxonomy" id="172621"/>
    <lineage>
        <taxon>Eukaryota</taxon>
        <taxon>Fungi</taxon>
        <taxon>Dikarya</taxon>
        <taxon>Ascomycota</taxon>
        <taxon>Pezizomycotina</taxon>
        <taxon>Lecanoromycetes</taxon>
        <taxon>OSLEUM clade</taxon>
        <taxon>Lecanoromycetidae</taxon>
        <taxon>Lecanorales</taxon>
        <taxon>Lecanorineae</taxon>
        <taxon>Parmeliaceae</taxon>
        <taxon>Imshaugia</taxon>
    </lineage>
</organism>
<feature type="compositionally biased region" description="Basic and acidic residues" evidence="1">
    <location>
        <begin position="496"/>
        <end position="509"/>
    </location>
</feature>
<dbReference type="Proteomes" id="UP000664534">
    <property type="component" value="Unassembled WGS sequence"/>
</dbReference>
<dbReference type="Pfam" id="PF00498">
    <property type="entry name" value="FHA"/>
    <property type="match status" value="1"/>
</dbReference>
<feature type="region of interest" description="Disordered" evidence="1">
    <location>
        <begin position="210"/>
        <end position="262"/>
    </location>
</feature>
<protein>
    <recommendedName>
        <fullName evidence="3">FHA domain-containing protein</fullName>
    </recommendedName>
</protein>
<evidence type="ECO:0000259" key="3">
    <source>
        <dbReference type="PROSITE" id="PS50006"/>
    </source>
</evidence>
<feature type="compositionally biased region" description="Polar residues" evidence="1">
    <location>
        <begin position="749"/>
        <end position="759"/>
    </location>
</feature>
<feature type="region of interest" description="Disordered" evidence="1">
    <location>
        <begin position="748"/>
        <end position="775"/>
    </location>
</feature>
<feature type="transmembrane region" description="Helical" evidence="2">
    <location>
        <begin position="782"/>
        <end position="801"/>
    </location>
</feature>
<comment type="caution">
    <text evidence="4">The sequence shown here is derived from an EMBL/GenBank/DDBJ whole genome shotgun (WGS) entry which is preliminary data.</text>
</comment>
<name>A0A8H3FRS3_9LECA</name>
<gene>
    <name evidence="4" type="ORF">IMSHALPRED_007401</name>
</gene>
<evidence type="ECO:0000256" key="1">
    <source>
        <dbReference type="SAM" id="MobiDB-lite"/>
    </source>
</evidence>
<feature type="region of interest" description="Disordered" evidence="1">
    <location>
        <begin position="186"/>
        <end position="205"/>
    </location>
</feature>